<gene>
    <name evidence="1" type="ORF">MRK42_11730</name>
</gene>
<organism evidence="1">
    <name type="scientific">Aeromonas sp. 19NY04SH05-1</name>
    <dbReference type="NCBI Taxonomy" id="2920537"/>
    <lineage>
        <taxon>Bacteria</taxon>
        <taxon>Pseudomonadati</taxon>
        <taxon>Pseudomonadota</taxon>
        <taxon>Gammaproteobacteria</taxon>
        <taxon>Aeromonadales</taxon>
        <taxon>Aeromonadaceae</taxon>
        <taxon>Aeromonas</taxon>
    </lineage>
</organism>
<proteinExistence type="predicted"/>
<sequence>MVIVGYLLPKHSEKAKNRVFGFTSGFAKAFQTPAAMTHVAQYIDGLNRRQSISYKENQKRKPDRIFNLTIP</sequence>
<evidence type="ECO:0008006" key="2">
    <source>
        <dbReference type="Google" id="ProtNLM"/>
    </source>
</evidence>
<evidence type="ECO:0000313" key="1">
    <source>
        <dbReference type="EMBL" id="XAG39699.1"/>
    </source>
</evidence>
<dbReference type="EMBL" id="CP095328">
    <property type="protein sequence ID" value="XAG39699.1"/>
    <property type="molecule type" value="Genomic_DNA"/>
</dbReference>
<dbReference type="RefSeq" id="WP_338610049.1">
    <property type="nucleotide sequence ID" value="NZ_CP095328.1"/>
</dbReference>
<protein>
    <recommendedName>
        <fullName evidence="2">Transposase</fullName>
    </recommendedName>
</protein>
<reference evidence="1" key="1">
    <citation type="submission" date="2022-03" db="EMBL/GenBank/DDBJ databases">
        <title>Sea Food Isolates.</title>
        <authorList>
            <person name="Li C."/>
        </authorList>
    </citation>
    <scope>NUCLEOTIDE SEQUENCE</scope>
    <source>
        <strain evidence="1">19NY04SH05-1</strain>
    </source>
</reference>
<accession>A0AAU6T3M3</accession>
<dbReference type="AlphaFoldDB" id="A0AAU6T3M3"/>
<name>A0AAU6T3M3_9GAMM</name>